<keyword evidence="1" id="KW-0732">Signal</keyword>
<evidence type="ECO:0008006" key="4">
    <source>
        <dbReference type="Google" id="ProtNLM"/>
    </source>
</evidence>
<accession>A0A1R3X1K7</accession>
<proteinExistence type="predicted"/>
<dbReference type="EMBL" id="FTPS01000001">
    <property type="protein sequence ID" value="SIT84069.1"/>
    <property type="molecule type" value="Genomic_DNA"/>
</dbReference>
<dbReference type="Proteomes" id="UP000192455">
    <property type="component" value="Unassembled WGS sequence"/>
</dbReference>
<feature type="chain" id="PRO_5013068547" description="Cellulose-binding protein" evidence="1">
    <location>
        <begin position="26"/>
        <end position="574"/>
    </location>
</feature>
<dbReference type="OrthoDB" id="7783360at2"/>
<organism evidence="2 3">
    <name type="scientific">Pontibaca methylaminivorans</name>
    <dbReference type="NCBI Taxonomy" id="515897"/>
    <lineage>
        <taxon>Bacteria</taxon>
        <taxon>Pseudomonadati</taxon>
        <taxon>Pseudomonadota</taxon>
        <taxon>Alphaproteobacteria</taxon>
        <taxon>Rhodobacterales</taxon>
        <taxon>Roseobacteraceae</taxon>
        <taxon>Pontibaca</taxon>
    </lineage>
</organism>
<evidence type="ECO:0000256" key="1">
    <source>
        <dbReference type="SAM" id="SignalP"/>
    </source>
</evidence>
<dbReference type="AlphaFoldDB" id="A0A1R3X1K7"/>
<evidence type="ECO:0000313" key="2">
    <source>
        <dbReference type="EMBL" id="SIT84069.1"/>
    </source>
</evidence>
<name>A0A1R3X1K7_9RHOB</name>
<protein>
    <recommendedName>
        <fullName evidence="4">Cellulose-binding protein</fullName>
    </recommendedName>
</protein>
<gene>
    <name evidence="2" type="ORF">SAMN05421849_2038</name>
</gene>
<dbReference type="RefSeq" id="WP_083946161.1">
    <property type="nucleotide sequence ID" value="NZ_FTPS01000001.1"/>
</dbReference>
<sequence length="574" mass="64987">MIRRDFLLSGLVLSGSTLLPLSLSAQDSAGDGARKRGMAVNPGGIADWASLQPFIDVMKSARSWIGHMPGQWGGQDHHDLEAAGHLDENGWPTRIPPELSAIGTVLLTDLPEEAHLLAGRYVLRYEGEGILEVGGRVRNRRRRGKEISFDFTPGDGLIDLRITRTGNKEDGSDHIRNITIVHERHLDAHAAGEIFDPIWLDLLDGFEVIRFMNWMAPNDSTQDTWANRPRVNDYAWTYKGVPLEIMLDLVNRLRVDPWFTVPHLSDDEYNHNFATMVRDRLAPGLRAYVEYSNEVWNWQFSQAAWADEQARARWGKDNAWLQFYGMRAAEISEIWRKEFGESADERLVRVISSQTGWLGLEDMALNAPLWQSEGNPPPHSFFDAYTVTGYFGSRIGNEEYAPMVRGWLRRSLREAEESADEQGLSGQERKTWIADHRYDAAVKQAQKELRDGSVSGEGSDTLAHLMGEVWPWHMNVARKHGLSLIMYEGGTHVVGIGPMVDDEEITDFFIHLNYTPEMAELYHELISGWYDLGADLFNIFVDVGVPGKWGSWGGLRFLSDSNPRWDAIIAERDA</sequence>
<feature type="signal peptide" evidence="1">
    <location>
        <begin position="1"/>
        <end position="25"/>
    </location>
</feature>
<keyword evidence="3" id="KW-1185">Reference proteome</keyword>
<dbReference type="STRING" id="515897.SAMN05421849_2038"/>
<reference evidence="2 3" key="1">
    <citation type="submission" date="2017-01" db="EMBL/GenBank/DDBJ databases">
        <authorList>
            <person name="Mah S.A."/>
            <person name="Swanson W.J."/>
            <person name="Moy G.W."/>
            <person name="Vacquier V.D."/>
        </authorList>
    </citation>
    <scope>NUCLEOTIDE SEQUENCE [LARGE SCALE GENOMIC DNA]</scope>
    <source>
        <strain evidence="2 3">DSM 21219</strain>
    </source>
</reference>
<evidence type="ECO:0000313" key="3">
    <source>
        <dbReference type="Proteomes" id="UP000192455"/>
    </source>
</evidence>